<dbReference type="EMBL" id="CP000817">
    <property type="protein sequence ID" value="ACA42012.1"/>
    <property type="molecule type" value="Genomic_DNA"/>
</dbReference>
<gene>
    <name evidence="1" type="ordered locus">Bsph_4566</name>
</gene>
<protein>
    <submittedName>
        <fullName evidence="1">Uncharacterized protein</fullName>
    </submittedName>
</protein>
<dbReference type="Proteomes" id="UP000002164">
    <property type="component" value="Chromosome"/>
</dbReference>
<dbReference type="AlphaFoldDB" id="B1HMT4"/>
<sequence>MDYEKLPMNEQKQTFPKVSGQVSMMNVTQSCIEGENK</sequence>
<dbReference type="EnsemblBacteria" id="ACA42012">
    <property type="protein sequence ID" value="ACA42012"/>
    <property type="gene ID" value="Bsph_4566"/>
</dbReference>
<dbReference type="PROSITE" id="PS51257">
    <property type="entry name" value="PROKAR_LIPOPROTEIN"/>
    <property type="match status" value="1"/>
</dbReference>
<dbReference type="KEGG" id="lsp:Bsph_4566"/>
<proteinExistence type="predicted"/>
<organism evidence="1 2">
    <name type="scientific">Lysinibacillus sphaericus (strain C3-41)</name>
    <dbReference type="NCBI Taxonomy" id="444177"/>
    <lineage>
        <taxon>Bacteria</taxon>
        <taxon>Bacillati</taxon>
        <taxon>Bacillota</taxon>
        <taxon>Bacilli</taxon>
        <taxon>Bacillales</taxon>
        <taxon>Bacillaceae</taxon>
        <taxon>Lysinibacillus</taxon>
    </lineage>
</organism>
<name>B1HMT4_LYSSC</name>
<evidence type="ECO:0000313" key="2">
    <source>
        <dbReference type="Proteomes" id="UP000002164"/>
    </source>
</evidence>
<accession>B1HMT4</accession>
<evidence type="ECO:0000313" key="1">
    <source>
        <dbReference type="EMBL" id="ACA42012.1"/>
    </source>
</evidence>
<reference evidence="1 2" key="1">
    <citation type="journal article" date="2008" name="J. Bacteriol.">
        <title>Complete genome sequence of the mosquitocidal bacterium Bacillus sphaericus C3-41 and comparison with those of closely related Bacillus species.</title>
        <authorList>
            <person name="Hu X."/>
            <person name="Fan W."/>
            <person name="Han B."/>
            <person name="Liu H."/>
            <person name="Zheng D."/>
            <person name="Li Q."/>
            <person name="Dong W."/>
            <person name="Yan J."/>
            <person name="Gao M."/>
            <person name="Berry C."/>
            <person name="Yuan Z."/>
        </authorList>
    </citation>
    <scope>NUCLEOTIDE SEQUENCE [LARGE SCALE GENOMIC DNA]</scope>
    <source>
        <strain evidence="1 2">C3-41</strain>
    </source>
</reference>
<dbReference type="HOGENOM" id="CLU_3345506_0_0_9"/>